<evidence type="ECO:0000313" key="2">
    <source>
        <dbReference type="EMBL" id="NWJ47364.1"/>
    </source>
</evidence>
<dbReference type="InterPro" id="IPR021345">
    <property type="entry name" value="DUF2961"/>
</dbReference>
<dbReference type="Proteomes" id="UP001431572">
    <property type="component" value="Chromosome 2"/>
</dbReference>
<dbReference type="EMBL" id="CP128400">
    <property type="protein sequence ID" value="WJW69277.1"/>
    <property type="molecule type" value="Genomic_DNA"/>
</dbReference>
<accession>A0A8T7M5L0</accession>
<gene>
    <name evidence="2" type="ORF">HXX08_16015</name>
    <name evidence="3" type="ORF">OZ401_002883</name>
</gene>
<evidence type="ECO:0000313" key="4">
    <source>
        <dbReference type="Proteomes" id="UP000521676"/>
    </source>
</evidence>
<evidence type="ECO:0000313" key="3">
    <source>
        <dbReference type="EMBL" id="WJW69277.1"/>
    </source>
</evidence>
<feature type="signal peptide" evidence="1">
    <location>
        <begin position="1"/>
        <end position="22"/>
    </location>
</feature>
<proteinExistence type="predicted"/>
<sequence length="956" mass="107116">MKKISFLLLMFELGLLTLSAYSPPLTKASTTPNFIDTSFADTWNRSDKAVSEMPGVGRGYTWGPEYFTDKAVYSEAYNQGNRQVQYFDKARMEINSNAKPGDLFYVTTGLLVKELVTGMRQDGDTTFTPYPPSNIQVAGDPNDNGLNAIAPTYASFRKVITFNGTENSAPNRVSAIISENIDRSGTVKSVTPPEVRYLKTFDNNTNHNIADVFVDFGNQNGLVWQNNSFIQDSVFYHNPTYVLGLPVTEPYWTQAMVGGELRDVLVQLFERRTLTYTPSNPPGFKVEMGNVGQHYFRWRYLENNTQSTPATTPSTPTTADISGLDFGSNALTNLYNLPNIGAYTQTYVTSSHDPYGGNWDRTNVLYREGDSRYVIFDEKGAGSIYRIWMTKEPTNDTIGNILFYFDDEDTPRVNLNYQDFFSGKTAPFLTPLVGNNQVSSGGFYSYVPISYGKRLKIVTTKLPEFFQIDYQRLAGVANVPSFTGKEDLSSLVSYFSGVGADPKPANPGRQLIKGSGTLNGNGELILPQLQGPAVISSIKLKMNFNNNEVVAQTNLKIWWDKRPWTQVDAPLDFFFGSAEGEQRVNGLLAGMDPTTHQYYFYLPMPFRSEAKISLANHSTTPATVEWEIAVDPDPDGKLVKANTGYFNATFKDQSDLPDGSDYKVLNLKNTRGKFVGLVMRYWSHYSAMEGDDRVYIDGSATPHIYGTGFEDFFNGGWGFEKGPFSLPLHGSMAPYWPPPFPLYFGRSGYRFMLGDAITFNSALEFGFEHGYMGKNTGAPNENYRSLAFWYGLDNSTLQLTDSLNVGPENKVAETAHSYTATGKDFSGRLDTFYEGDRYLNRIGDDGYKLHGYSEFTISIQPDNNGVILRRRMDYGDLNQQGRVYVDGQPVGLWYSAGQFTSSIRWRDEDFVIPTSFTTGKSSIKVRIENASTSPWSEFYYWVYTLKKGLGYLPGNN</sequence>
<dbReference type="Proteomes" id="UP000521676">
    <property type="component" value="Unassembled WGS sequence"/>
</dbReference>
<evidence type="ECO:0000256" key="1">
    <source>
        <dbReference type="SAM" id="SignalP"/>
    </source>
</evidence>
<dbReference type="EMBL" id="JACATZ010000003">
    <property type="protein sequence ID" value="NWJ47364.1"/>
    <property type="molecule type" value="Genomic_DNA"/>
</dbReference>
<reference evidence="2 4" key="1">
    <citation type="submission" date="2020-06" db="EMBL/GenBank/DDBJ databases">
        <title>Anoxygenic phototrophic Chloroflexota member uses a Type I reaction center.</title>
        <authorList>
            <person name="Tsuji J.M."/>
            <person name="Shaw N.A."/>
            <person name="Nagashima S."/>
            <person name="Venkiteswaran J."/>
            <person name="Schiff S.L."/>
            <person name="Hanada S."/>
            <person name="Tank M."/>
            <person name="Neufeld J.D."/>
        </authorList>
    </citation>
    <scope>NUCLEOTIDE SEQUENCE [LARGE SCALE GENOMIC DNA]</scope>
    <source>
        <strain evidence="2">L227-S17</strain>
    </source>
</reference>
<keyword evidence="5" id="KW-1185">Reference proteome</keyword>
<evidence type="ECO:0000313" key="5">
    <source>
        <dbReference type="Proteomes" id="UP001431572"/>
    </source>
</evidence>
<reference evidence="3" key="2">
    <citation type="journal article" date="2024" name="Nature">
        <title>Anoxygenic phototroph of the Chloroflexota uses a type I reaction centre.</title>
        <authorList>
            <person name="Tsuji J.M."/>
            <person name="Shaw N.A."/>
            <person name="Nagashima S."/>
            <person name="Venkiteswaran J.J."/>
            <person name="Schiff S.L."/>
            <person name="Watanabe T."/>
            <person name="Fukui M."/>
            <person name="Hanada S."/>
            <person name="Tank M."/>
            <person name="Neufeld J.D."/>
        </authorList>
    </citation>
    <scope>NUCLEOTIDE SEQUENCE</scope>
    <source>
        <strain evidence="3">L227-S17</strain>
    </source>
</reference>
<protein>
    <submittedName>
        <fullName evidence="2">DUF2961 domain-containing protein</fullName>
    </submittedName>
</protein>
<name>A0A8T7M5L0_9CHLR</name>
<dbReference type="Gene3D" id="2.60.120.1390">
    <property type="match status" value="3"/>
</dbReference>
<keyword evidence="1" id="KW-0732">Signal</keyword>
<organism evidence="2 4">
    <name type="scientific">Candidatus Chlorohelix allophototropha</name>
    <dbReference type="NCBI Taxonomy" id="3003348"/>
    <lineage>
        <taxon>Bacteria</taxon>
        <taxon>Bacillati</taxon>
        <taxon>Chloroflexota</taxon>
        <taxon>Chloroflexia</taxon>
        <taxon>Candidatus Chloroheliales</taxon>
        <taxon>Candidatus Chloroheliaceae</taxon>
        <taxon>Candidatus Chlorohelix</taxon>
    </lineage>
</organism>
<feature type="chain" id="PRO_5035755855" evidence="1">
    <location>
        <begin position="23"/>
        <end position="956"/>
    </location>
</feature>
<dbReference type="AlphaFoldDB" id="A0A8T7M5L0"/>
<dbReference type="Pfam" id="PF11175">
    <property type="entry name" value="DUF2961"/>
    <property type="match status" value="1"/>
</dbReference>
<dbReference type="RefSeq" id="WP_341471165.1">
    <property type="nucleotide sequence ID" value="NZ_CP128400.1"/>
</dbReference>